<evidence type="ECO:0000313" key="2">
    <source>
        <dbReference type="EMBL" id="KAI5423650.1"/>
    </source>
</evidence>
<protein>
    <recommendedName>
        <fullName evidence="4">Steroid 5-alpha reductase C-terminal domain-containing protein</fullName>
    </recommendedName>
</protein>
<feature type="transmembrane region" description="Helical" evidence="1">
    <location>
        <begin position="150"/>
        <end position="171"/>
    </location>
</feature>
<dbReference type="InterPro" id="IPR010721">
    <property type="entry name" value="UstE-like"/>
</dbReference>
<feature type="transmembrane region" description="Helical" evidence="1">
    <location>
        <begin position="183"/>
        <end position="204"/>
    </location>
</feature>
<proteinExistence type="predicted"/>
<gene>
    <name evidence="2" type="ORF">KIW84_030030</name>
</gene>
<sequence>DRSKSMGCSNMKNAMIALLVTLPSILLYLSFIHNSTHPSLNIISTWHPLLLVNILFFFNVNLVFWLIAQIQSSHWMIDPYWTVIPVMLVHYYSSHPLSNYNFWRSKIVIILTWVWSVRLFHNYFRRERWQWGARQDWRFIDMSQQYGNHWWWASFFSIYLPHQFLLIGLSLPMYVIHLVNQPLNIWDLVAALVCLSGILIAYFADTQLHNFVTSRNNFKEGDDHKGMVLESGLWYYSRHPNYFGEQLWWWGLVVFAWNLGHGWTFIGALGNTVCLGYVTKLVEQRMLKQDKREEEYRMYQKTTSVWIPCFKFKFNSSASSALEFKIKNS</sequence>
<accession>A0A9D5AYS5</accession>
<dbReference type="Pfam" id="PF06966">
    <property type="entry name" value="DUF1295"/>
    <property type="match status" value="1"/>
</dbReference>
<evidence type="ECO:0000313" key="3">
    <source>
        <dbReference type="Proteomes" id="UP001058974"/>
    </source>
</evidence>
<dbReference type="PANTHER" id="PTHR32251:SF23">
    <property type="entry name" value="3-OXO-5-ALPHA-STEROID 4-DEHYDROGENASE (DUF1295)"/>
    <property type="match status" value="1"/>
</dbReference>
<dbReference type="GO" id="GO:0016020">
    <property type="term" value="C:membrane"/>
    <property type="evidence" value="ECO:0007669"/>
    <property type="project" value="TreeGrafter"/>
</dbReference>
<feature type="transmembrane region" description="Helical" evidence="1">
    <location>
        <begin position="12"/>
        <end position="33"/>
    </location>
</feature>
<feature type="non-terminal residue" evidence="2">
    <location>
        <position position="1"/>
    </location>
</feature>
<name>A0A9D5AYS5_PEA</name>
<dbReference type="Proteomes" id="UP001058974">
    <property type="component" value="Chromosome 3"/>
</dbReference>
<dbReference type="Gene3D" id="1.20.120.1630">
    <property type="match status" value="1"/>
</dbReference>
<evidence type="ECO:0000256" key="1">
    <source>
        <dbReference type="SAM" id="Phobius"/>
    </source>
</evidence>
<keyword evidence="1" id="KW-0812">Transmembrane</keyword>
<dbReference type="EMBL" id="JAMSHJ010000003">
    <property type="protein sequence ID" value="KAI5423650.1"/>
    <property type="molecule type" value="Genomic_DNA"/>
</dbReference>
<reference evidence="2 3" key="1">
    <citation type="journal article" date="2022" name="Nat. Genet.">
        <title>Improved pea reference genome and pan-genome highlight genomic features and evolutionary characteristics.</title>
        <authorList>
            <person name="Yang T."/>
            <person name="Liu R."/>
            <person name="Luo Y."/>
            <person name="Hu S."/>
            <person name="Wang D."/>
            <person name="Wang C."/>
            <person name="Pandey M.K."/>
            <person name="Ge S."/>
            <person name="Xu Q."/>
            <person name="Li N."/>
            <person name="Li G."/>
            <person name="Huang Y."/>
            <person name="Saxena R.K."/>
            <person name="Ji Y."/>
            <person name="Li M."/>
            <person name="Yan X."/>
            <person name="He Y."/>
            <person name="Liu Y."/>
            <person name="Wang X."/>
            <person name="Xiang C."/>
            <person name="Varshney R.K."/>
            <person name="Ding H."/>
            <person name="Gao S."/>
            <person name="Zong X."/>
        </authorList>
    </citation>
    <scope>NUCLEOTIDE SEQUENCE [LARGE SCALE GENOMIC DNA]</scope>
    <source>
        <strain evidence="2 3">cv. Zhongwan 6</strain>
    </source>
</reference>
<dbReference type="Gramene" id="Psat03G0003000-T1">
    <property type="protein sequence ID" value="KAI5423650.1"/>
    <property type="gene ID" value="KIW84_030030"/>
</dbReference>
<dbReference type="PROSITE" id="PS50244">
    <property type="entry name" value="S5A_REDUCTASE"/>
    <property type="match status" value="1"/>
</dbReference>
<dbReference type="PANTHER" id="PTHR32251">
    <property type="entry name" value="3-OXO-5-ALPHA-STEROID 4-DEHYDROGENASE"/>
    <property type="match status" value="1"/>
</dbReference>
<organism evidence="2 3">
    <name type="scientific">Pisum sativum</name>
    <name type="common">Garden pea</name>
    <name type="synonym">Lathyrus oleraceus</name>
    <dbReference type="NCBI Taxonomy" id="3888"/>
    <lineage>
        <taxon>Eukaryota</taxon>
        <taxon>Viridiplantae</taxon>
        <taxon>Streptophyta</taxon>
        <taxon>Embryophyta</taxon>
        <taxon>Tracheophyta</taxon>
        <taxon>Spermatophyta</taxon>
        <taxon>Magnoliopsida</taxon>
        <taxon>eudicotyledons</taxon>
        <taxon>Gunneridae</taxon>
        <taxon>Pentapetalae</taxon>
        <taxon>rosids</taxon>
        <taxon>fabids</taxon>
        <taxon>Fabales</taxon>
        <taxon>Fabaceae</taxon>
        <taxon>Papilionoideae</taxon>
        <taxon>50 kb inversion clade</taxon>
        <taxon>NPAAA clade</taxon>
        <taxon>Hologalegina</taxon>
        <taxon>IRL clade</taxon>
        <taxon>Fabeae</taxon>
        <taxon>Lathyrus</taxon>
    </lineage>
</organism>
<feature type="transmembrane region" description="Helical" evidence="1">
    <location>
        <begin position="247"/>
        <end position="278"/>
    </location>
</feature>
<keyword evidence="1" id="KW-0472">Membrane</keyword>
<evidence type="ECO:0008006" key="4">
    <source>
        <dbReference type="Google" id="ProtNLM"/>
    </source>
</evidence>
<dbReference type="AlphaFoldDB" id="A0A9D5AYS5"/>
<keyword evidence="1" id="KW-1133">Transmembrane helix</keyword>
<feature type="transmembrane region" description="Helical" evidence="1">
    <location>
        <begin position="45"/>
        <end position="68"/>
    </location>
</feature>
<keyword evidence="3" id="KW-1185">Reference proteome</keyword>
<comment type="caution">
    <text evidence="2">The sequence shown here is derived from an EMBL/GenBank/DDBJ whole genome shotgun (WGS) entry which is preliminary data.</text>
</comment>